<sequence length="359" mass="42410">MLYYIYVLNGPLRGSLIPLTPNHYTVVLYKSNYQENKKDSLKTIIYIPCDKEKEEKTLSITLDEKRGKNNQYTIEQSLNKDEIDKTYDIVLDKPIYLNDIPIFLISDKSTLSFSSFHFKNKKKSLNSIQKFVFSFTIIILLSIFLFSFFVLKNKDKETPPSIQESFNFKGFEGNENYYCVYDKSYPIFEKNSLSKEKIIYINTDKINNLLIDNNKKIVHLILKDQQKPIINFIYHNEHEKIKVINFINNRFTPYCLPIIHAISLPSIIDEMNKLPFAKTTGYKVEEKNNGLIFIFEDILDKENKIIIDDYIKKQTTLFGRKFIFYRENMSNPTLKNKAILQEDNGYIFLDSQHRYFPKG</sequence>
<keyword evidence="1" id="KW-1133">Transmembrane helix</keyword>
<dbReference type="InterPro" id="IPR019029">
    <property type="entry name" value="T3SS_PrgH/EprH-like"/>
</dbReference>
<dbReference type="Pfam" id="PF09480">
    <property type="entry name" value="PrgH"/>
    <property type="match status" value="1"/>
</dbReference>
<dbReference type="AlphaFoldDB" id="A0A6G6SM82"/>
<dbReference type="RefSeq" id="WP_164526791.1">
    <property type="nucleotide sequence ID" value="NZ_CP047344.1"/>
</dbReference>
<keyword evidence="1" id="KW-0812">Transmembrane</keyword>
<organism evidence="2 3">
    <name type="scientific">Proteus vulgaris</name>
    <dbReference type="NCBI Taxonomy" id="585"/>
    <lineage>
        <taxon>Bacteria</taxon>
        <taxon>Pseudomonadati</taxon>
        <taxon>Pseudomonadota</taxon>
        <taxon>Gammaproteobacteria</taxon>
        <taxon>Enterobacterales</taxon>
        <taxon>Morganellaceae</taxon>
        <taxon>Proteus</taxon>
    </lineage>
</organism>
<evidence type="ECO:0000313" key="3">
    <source>
        <dbReference type="Proteomes" id="UP000503287"/>
    </source>
</evidence>
<evidence type="ECO:0000313" key="2">
    <source>
        <dbReference type="EMBL" id="QIF95645.1"/>
    </source>
</evidence>
<dbReference type="Proteomes" id="UP000503287">
    <property type="component" value="Chromosome"/>
</dbReference>
<proteinExistence type="predicted"/>
<dbReference type="EMBL" id="CP047344">
    <property type="protein sequence ID" value="QIF95645.1"/>
    <property type="molecule type" value="Genomic_DNA"/>
</dbReference>
<keyword evidence="3" id="KW-1185">Reference proteome</keyword>
<dbReference type="GO" id="GO:0016020">
    <property type="term" value="C:membrane"/>
    <property type="evidence" value="ECO:0007669"/>
    <property type="project" value="InterPro"/>
</dbReference>
<protein>
    <submittedName>
        <fullName evidence="2">Uncharacterized protein</fullName>
    </submittedName>
</protein>
<name>A0A6G6SM82_PROVU</name>
<keyword evidence="1" id="KW-0472">Membrane</keyword>
<feature type="transmembrane region" description="Helical" evidence="1">
    <location>
        <begin position="131"/>
        <end position="151"/>
    </location>
</feature>
<reference evidence="2 3" key="1">
    <citation type="submission" date="2020-01" db="EMBL/GenBank/DDBJ databases">
        <title>The genomic epidemiology of tigecycline resistance gene tet(X) variants in a swine farm in China.</title>
        <authorList>
            <person name="Peng K."/>
            <person name="Li R."/>
        </authorList>
    </citation>
    <scope>NUCLEOTIDE SEQUENCE [LARGE SCALE GENOMIC DNA]</scope>
    <source>
        <strain evidence="2 3">ZN3</strain>
    </source>
</reference>
<accession>A0A6G6SM82</accession>
<evidence type="ECO:0000256" key="1">
    <source>
        <dbReference type="SAM" id="Phobius"/>
    </source>
</evidence>
<gene>
    <name evidence="2" type="ORF">GTH24_17860</name>
</gene>